<dbReference type="PANTHER" id="PTHR33223:SF3">
    <property type="match status" value="1"/>
</dbReference>
<evidence type="ECO:0000313" key="4">
    <source>
        <dbReference type="Proteomes" id="UP001374535"/>
    </source>
</evidence>
<gene>
    <name evidence="3" type="ORF">V8G54_010275</name>
</gene>
<feature type="compositionally biased region" description="Basic and acidic residues" evidence="1">
    <location>
        <begin position="1"/>
        <end position="13"/>
    </location>
</feature>
<dbReference type="AlphaFoldDB" id="A0AAQ3NX92"/>
<evidence type="ECO:0000313" key="3">
    <source>
        <dbReference type="EMBL" id="WVZ17293.1"/>
    </source>
</evidence>
<feature type="domain" description="Retrotransposon gag" evidence="2">
    <location>
        <begin position="72"/>
        <end position="134"/>
    </location>
</feature>
<proteinExistence type="predicted"/>
<feature type="region of interest" description="Disordered" evidence="1">
    <location>
        <begin position="481"/>
        <end position="510"/>
    </location>
</feature>
<reference evidence="3 4" key="1">
    <citation type="journal article" date="2023" name="Life. Sci Alliance">
        <title>Evolutionary insights into 3D genome organization and epigenetic landscape of Vigna mungo.</title>
        <authorList>
            <person name="Junaid A."/>
            <person name="Singh B."/>
            <person name="Bhatia S."/>
        </authorList>
    </citation>
    <scope>NUCLEOTIDE SEQUENCE [LARGE SCALE GENOMIC DNA]</scope>
    <source>
        <strain evidence="3">Urdbean</strain>
    </source>
</reference>
<accession>A0AAQ3NX92</accession>
<name>A0AAQ3NX92_VIGMU</name>
<protein>
    <recommendedName>
        <fullName evidence="2">Retrotransposon gag domain-containing protein</fullName>
    </recommendedName>
</protein>
<feature type="compositionally biased region" description="Basic and acidic residues" evidence="1">
    <location>
        <begin position="490"/>
        <end position="503"/>
    </location>
</feature>
<dbReference type="InterPro" id="IPR005162">
    <property type="entry name" value="Retrotrans_gag_dom"/>
</dbReference>
<organism evidence="3 4">
    <name type="scientific">Vigna mungo</name>
    <name type="common">Black gram</name>
    <name type="synonym">Phaseolus mungo</name>
    <dbReference type="NCBI Taxonomy" id="3915"/>
    <lineage>
        <taxon>Eukaryota</taxon>
        <taxon>Viridiplantae</taxon>
        <taxon>Streptophyta</taxon>
        <taxon>Embryophyta</taxon>
        <taxon>Tracheophyta</taxon>
        <taxon>Spermatophyta</taxon>
        <taxon>Magnoliopsida</taxon>
        <taxon>eudicotyledons</taxon>
        <taxon>Gunneridae</taxon>
        <taxon>Pentapetalae</taxon>
        <taxon>rosids</taxon>
        <taxon>fabids</taxon>
        <taxon>Fabales</taxon>
        <taxon>Fabaceae</taxon>
        <taxon>Papilionoideae</taxon>
        <taxon>50 kb inversion clade</taxon>
        <taxon>NPAAA clade</taxon>
        <taxon>indigoferoid/millettioid clade</taxon>
        <taxon>Phaseoleae</taxon>
        <taxon>Vigna</taxon>
    </lineage>
</organism>
<dbReference type="EMBL" id="CP144698">
    <property type="protein sequence ID" value="WVZ17293.1"/>
    <property type="molecule type" value="Genomic_DNA"/>
</dbReference>
<feature type="compositionally biased region" description="Basic and acidic residues" evidence="1">
    <location>
        <begin position="29"/>
        <end position="56"/>
    </location>
</feature>
<dbReference type="Proteomes" id="UP001374535">
    <property type="component" value="Chromosome 3"/>
</dbReference>
<feature type="region of interest" description="Disordered" evidence="1">
    <location>
        <begin position="1"/>
        <end position="56"/>
    </location>
</feature>
<feature type="compositionally biased region" description="Acidic residues" evidence="1">
    <location>
        <begin position="151"/>
        <end position="163"/>
    </location>
</feature>
<sequence length="510" mass="58603">MRIGKVEGVRSKGDFPPNSYNPRARVRQRGGEEPDASSKPEAPRPKGRAQKIDRTESRIEARAELKQLQNLRSFLEKFFPASTIVSKQREIISIMQLQGETLREYWDKFNQLCASCPDRQISEHLLILHSLDGLSMQDKFYVDVAVGGSSSDEDNQSLDEETDPSGRNFDDEPIEDRYYQLLDPFQELHAEAMKFQYKAAQVARIASPNGWISDDEVRHRFSYFRKFRTVEWIAHQGLANFVQMKGDYYPDLVEEKLAFSVSKVKAVLFKLIEHVIPFVCQRKGINIIIDDDVWLSFIGLKVEGYKSHVHDSKVNNWTNKKEIYKDFLRYLGRCVYAKCHKDKDTNQLVAVKSDHMIEVGCNHGYNLPFGVFISKALEPQKVDLTDEIKVECTKSNEIGKTTLTCIGLKKNVDGWVFKDVQTPIVNVTGPSNSDETPSSFTPHTEFERYVMEHFQRTSTRILKVEKSIFIIEKKVDEIVENYTRSASSTDKSDDKEETTKEDSMETSDSD</sequence>
<dbReference type="Pfam" id="PF03732">
    <property type="entry name" value="Retrotrans_gag"/>
    <property type="match status" value="1"/>
</dbReference>
<feature type="region of interest" description="Disordered" evidence="1">
    <location>
        <begin position="147"/>
        <end position="171"/>
    </location>
</feature>
<evidence type="ECO:0000256" key="1">
    <source>
        <dbReference type="SAM" id="MobiDB-lite"/>
    </source>
</evidence>
<dbReference type="PANTHER" id="PTHR33223">
    <property type="entry name" value="CCHC-TYPE DOMAIN-CONTAINING PROTEIN"/>
    <property type="match status" value="1"/>
</dbReference>
<keyword evidence="4" id="KW-1185">Reference proteome</keyword>
<evidence type="ECO:0000259" key="2">
    <source>
        <dbReference type="Pfam" id="PF03732"/>
    </source>
</evidence>